<dbReference type="PROSITE" id="PS01081">
    <property type="entry name" value="HTH_TETR_1"/>
    <property type="match status" value="1"/>
</dbReference>
<accession>A0A4Q8AF58</accession>
<evidence type="ECO:0000259" key="5">
    <source>
        <dbReference type="PROSITE" id="PS50977"/>
    </source>
</evidence>
<feature type="DNA-binding region" description="H-T-H motif" evidence="4">
    <location>
        <begin position="39"/>
        <end position="58"/>
    </location>
</feature>
<protein>
    <submittedName>
        <fullName evidence="6">TetR family transcriptional regulator</fullName>
    </submittedName>
</protein>
<dbReference type="SUPFAM" id="SSF46689">
    <property type="entry name" value="Homeodomain-like"/>
    <property type="match status" value="1"/>
</dbReference>
<sequence length="209" mass="22801">MQGNQSELSQRERNRVETWNAVHEAASSIALDDGLAAATIDAIAARAGVSRRTFFNYFPTKEDAVLGTQPPVVGEGDIERFRASGEDLLTRTVELLAAVLTTSFVSGSMARRRVVVAARPELRERVMQHVSDAERLVTEVLHERIAEGVPSAEIDALPDAERSPRALIMLAGVITKFAFTAYQDAGRGDLEPHLADSISTFRKVVDATR</sequence>
<evidence type="ECO:0000256" key="1">
    <source>
        <dbReference type="ARBA" id="ARBA00023015"/>
    </source>
</evidence>
<evidence type="ECO:0000313" key="7">
    <source>
        <dbReference type="Proteomes" id="UP000292685"/>
    </source>
</evidence>
<dbReference type="Pfam" id="PF00440">
    <property type="entry name" value="TetR_N"/>
    <property type="match status" value="1"/>
</dbReference>
<dbReference type="EMBL" id="SHLA01000001">
    <property type="protein sequence ID" value="RZU62878.1"/>
    <property type="molecule type" value="Genomic_DNA"/>
</dbReference>
<dbReference type="InterPro" id="IPR050109">
    <property type="entry name" value="HTH-type_TetR-like_transc_reg"/>
</dbReference>
<reference evidence="6 7" key="1">
    <citation type="submission" date="2019-02" db="EMBL/GenBank/DDBJ databases">
        <title>Sequencing the genomes of 1000 actinobacteria strains.</title>
        <authorList>
            <person name="Klenk H.-P."/>
        </authorList>
    </citation>
    <scope>NUCLEOTIDE SEQUENCE [LARGE SCALE GENOMIC DNA]</scope>
    <source>
        <strain evidence="6 7">DSM 17364</strain>
    </source>
</reference>
<dbReference type="InterPro" id="IPR009057">
    <property type="entry name" value="Homeodomain-like_sf"/>
</dbReference>
<proteinExistence type="predicted"/>
<dbReference type="GO" id="GO:0003700">
    <property type="term" value="F:DNA-binding transcription factor activity"/>
    <property type="evidence" value="ECO:0007669"/>
    <property type="project" value="TreeGrafter"/>
</dbReference>
<evidence type="ECO:0000256" key="3">
    <source>
        <dbReference type="ARBA" id="ARBA00023163"/>
    </source>
</evidence>
<evidence type="ECO:0000256" key="2">
    <source>
        <dbReference type="ARBA" id="ARBA00023125"/>
    </source>
</evidence>
<dbReference type="Gene3D" id="1.10.357.10">
    <property type="entry name" value="Tetracycline Repressor, domain 2"/>
    <property type="match status" value="1"/>
</dbReference>
<dbReference type="OrthoDB" id="8688418at2"/>
<keyword evidence="7" id="KW-1185">Reference proteome</keyword>
<comment type="caution">
    <text evidence="6">The sequence shown here is derived from an EMBL/GenBank/DDBJ whole genome shotgun (WGS) entry which is preliminary data.</text>
</comment>
<dbReference type="InterPro" id="IPR001647">
    <property type="entry name" value="HTH_TetR"/>
</dbReference>
<dbReference type="Proteomes" id="UP000292685">
    <property type="component" value="Unassembled WGS sequence"/>
</dbReference>
<dbReference type="InterPro" id="IPR023772">
    <property type="entry name" value="DNA-bd_HTH_TetR-type_CS"/>
</dbReference>
<keyword evidence="2 4" id="KW-0238">DNA-binding</keyword>
<dbReference type="PANTHER" id="PTHR30055">
    <property type="entry name" value="HTH-TYPE TRANSCRIPTIONAL REGULATOR RUTR"/>
    <property type="match status" value="1"/>
</dbReference>
<gene>
    <name evidence="6" type="ORF">EV380_2483</name>
</gene>
<dbReference type="GO" id="GO:0000976">
    <property type="term" value="F:transcription cis-regulatory region binding"/>
    <property type="evidence" value="ECO:0007669"/>
    <property type="project" value="TreeGrafter"/>
</dbReference>
<dbReference type="RefSeq" id="WP_130451391.1">
    <property type="nucleotide sequence ID" value="NZ_SHLA01000001.1"/>
</dbReference>
<evidence type="ECO:0000256" key="4">
    <source>
        <dbReference type="PROSITE-ProRule" id="PRU00335"/>
    </source>
</evidence>
<evidence type="ECO:0000313" key="6">
    <source>
        <dbReference type="EMBL" id="RZU62878.1"/>
    </source>
</evidence>
<dbReference type="PROSITE" id="PS50977">
    <property type="entry name" value="HTH_TETR_2"/>
    <property type="match status" value="1"/>
</dbReference>
<organism evidence="6 7">
    <name type="scientific">Zhihengliuella halotolerans</name>
    <dbReference type="NCBI Taxonomy" id="370736"/>
    <lineage>
        <taxon>Bacteria</taxon>
        <taxon>Bacillati</taxon>
        <taxon>Actinomycetota</taxon>
        <taxon>Actinomycetes</taxon>
        <taxon>Micrococcales</taxon>
        <taxon>Micrococcaceae</taxon>
        <taxon>Zhihengliuella</taxon>
    </lineage>
</organism>
<keyword evidence="1" id="KW-0805">Transcription regulation</keyword>
<name>A0A4Q8AF58_9MICC</name>
<dbReference type="AlphaFoldDB" id="A0A4Q8AF58"/>
<keyword evidence="3" id="KW-0804">Transcription</keyword>
<feature type="domain" description="HTH tetR-type" evidence="5">
    <location>
        <begin position="16"/>
        <end position="76"/>
    </location>
</feature>
<dbReference type="PANTHER" id="PTHR30055:SF238">
    <property type="entry name" value="MYCOFACTOCIN BIOSYNTHESIS TRANSCRIPTIONAL REGULATOR MFTR-RELATED"/>
    <property type="match status" value="1"/>
</dbReference>